<dbReference type="EMBL" id="BDLS01000001">
    <property type="protein sequence ID" value="GAV93150.1"/>
    <property type="molecule type" value="Genomic_DNA"/>
</dbReference>
<accession>A0A1Q3DKW9</accession>
<proteinExistence type="predicted"/>
<comment type="caution">
    <text evidence="1">The sequence shown here is derived from an EMBL/GenBank/DDBJ whole genome shotgun (WGS) entry which is preliminary data.</text>
</comment>
<organism evidence="1">
    <name type="scientific">Chionoecetes opilio bacilliform virus</name>
    <dbReference type="NCBI Taxonomy" id="1825681"/>
    <lineage>
        <taxon>Viruses</taxon>
        <taxon>Viruses incertae sedis</taxon>
        <taxon>Naldaviricetes</taxon>
        <taxon>Nimaviridae</taxon>
    </lineage>
</organism>
<sequence>MEGPAKNVFANALTKLVNHRMGEKNIALNVNMEETDMFFKISEMDRSDWEKLCFVMAAETTEYGIGNTDMLSLKKVSDFKHPPDFLTMLIEEGFISCVWKEMPIVKKWINCNKDPPEDYQEIPDDNGGLRSTFLKCLRIDDDYKVCTEDDNEVVEKTVLVFCFNLDKIAKLQGFAELDIFPDASKCLMDGLSLTCRLISLPVKPCRRKDTGEVWCQLQCKCEAILPPGERSNVAEFATRYLGRTDRRLPQNIEVYFAFDDAVDLKNPWGSCPLLQVGSNVKTPDFSRCFEEVGKYGSINTPSNTCFMYSQKNPTIEIPSKIKTEANIVMNGILDDIDNLFGDQRAPSNKLLSAGMGMIHPKSRCRHVGNAFFTFYLTRIEKKNTTQCSGCHVIDVGSDALIQPPKNVDDGTDIVTISPQKNTISRKVSIASYECMACPEKDKCTEGGAYKGFAQRHTVLPVTGNKCTGNNCNKNTKTRHLSHSSDNSVSDILSGGGKVCKALSNMVGQPSRTTSTRYTSGSCDRGAICHNFFCHGVVPCTAPFSPPNYTENHTLALFGKPVDVLNRHRNPSWTTPVRRMRRRIFFDKDDNNISEKAIETAFKDIVVYECDADRVRHYMDRNNIKSTACWKELVDLTSEFNHKVGVFYRDLVACENDTRTDADFENANACKILFHSFYKECSIYQADKRALLSGKKKTNCLATETDMKLSNKAYYIFEVLREHFNKNEAATGCLLHKNMLLGSRTIVSGARCVVNKVSDKWDFDVRQYVVVMAGSVIAPVSSDDLEQFTPVKGAVSATTAPNDKLPDRAHLTWDDERNATLHLDQSTPSSKCDNWRTAQKPISRQAFNTLSGRRITDPPPLRFKSSFASSQPSANRYVLPQLRCSTNTRPNHVGNNQ</sequence>
<evidence type="ECO:0000313" key="1">
    <source>
        <dbReference type="EMBL" id="GAV93150.1"/>
    </source>
</evidence>
<gene>
    <name evidence="1" type="ORF">SCV_026</name>
</gene>
<protein>
    <submittedName>
        <fullName evidence="1">Uncharacterized protein</fullName>
    </submittedName>
</protein>
<name>A0A1Q3DKW9_9VIRU</name>
<reference evidence="1" key="1">
    <citation type="submission" date="2017-01" db="EMBL/GenBank/DDBJ databases">
        <title>Draft genome sequence of uncultured bacilliform virus purified from snow crab.</title>
        <authorList>
            <person name="Takano T."/>
        </authorList>
    </citation>
    <scope>NUCLEOTIDE SEQUENCE</scope>
    <source>
        <strain evidence="1">Isolate_1</strain>
    </source>
</reference>